<evidence type="ECO:0000313" key="2">
    <source>
        <dbReference type="EMBL" id="RRK30357.1"/>
    </source>
</evidence>
<dbReference type="Proteomes" id="UP000274920">
    <property type="component" value="Unassembled WGS sequence"/>
</dbReference>
<dbReference type="EMBL" id="RHJS01000002">
    <property type="protein sequence ID" value="RRK30357.1"/>
    <property type="molecule type" value="Genomic_DNA"/>
</dbReference>
<gene>
    <name evidence="2" type="ORF">EBB54_02415</name>
</gene>
<keyword evidence="1" id="KW-1133">Transmembrane helix</keyword>
<accession>A0A426DC16</accession>
<keyword evidence="1" id="KW-0472">Membrane</keyword>
<feature type="transmembrane region" description="Helical" evidence="1">
    <location>
        <begin position="5"/>
        <end position="22"/>
    </location>
</feature>
<comment type="caution">
    <text evidence="2">The sequence shown here is derived from an EMBL/GenBank/DDBJ whole genome shotgun (WGS) entry which is preliminary data.</text>
</comment>
<proteinExistence type="predicted"/>
<feature type="transmembrane region" description="Helical" evidence="1">
    <location>
        <begin position="28"/>
        <end position="46"/>
    </location>
</feature>
<reference evidence="2" key="1">
    <citation type="submission" date="2018-10" db="EMBL/GenBank/DDBJ databases">
        <title>Schaedlerella arabinophila gen. nov. sp. nov., isolated from the mouse intestinal tract and comparative analysis with the genome of the closely related altered Schaedler flora strain ASF502.</title>
        <authorList>
            <person name="Miyake S."/>
            <person name="Soh M."/>
            <person name="Seedorf H."/>
        </authorList>
    </citation>
    <scope>NUCLEOTIDE SEQUENCE [LARGE SCALE GENOMIC DNA]</scope>
    <source>
        <strain evidence="2">DSM 106076</strain>
    </source>
</reference>
<dbReference type="RefSeq" id="WP_125126191.1">
    <property type="nucleotide sequence ID" value="NZ_RHJS01000002.1"/>
</dbReference>
<name>A0A426DC16_9FIRM</name>
<dbReference type="AlphaFoldDB" id="A0A426DC16"/>
<keyword evidence="3" id="KW-1185">Reference proteome</keyword>
<keyword evidence="1" id="KW-0812">Transmembrane</keyword>
<organism evidence="2 3">
    <name type="scientific">Schaedlerella arabinosiphila</name>
    <dbReference type="NCBI Taxonomy" id="2044587"/>
    <lineage>
        <taxon>Bacteria</taxon>
        <taxon>Bacillati</taxon>
        <taxon>Bacillota</taxon>
        <taxon>Clostridia</taxon>
        <taxon>Lachnospirales</taxon>
        <taxon>Lachnospiraceae</taxon>
        <taxon>Schaedlerella</taxon>
    </lineage>
</organism>
<evidence type="ECO:0000256" key="1">
    <source>
        <dbReference type="SAM" id="Phobius"/>
    </source>
</evidence>
<protein>
    <submittedName>
        <fullName evidence="2">Uncharacterized protein</fullName>
    </submittedName>
</protein>
<evidence type="ECO:0000313" key="3">
    <source>
        <dbReference type="Proteomes" id="UP000274920"/>
    </source>
</evidence>
<sequence length="72" mass="7771">MKIGIICIICEFFTVAGILYALVCGAKLQEILAGVLLMLFVSLLVVRAGNKRKVKKAVGPQRGPAVKNEENI</sequence>